<proteinExistence type="predicted"/>
<name>A0ACC2JXJ3_9PEZI</name>
<comment type="caution">
    <text evidence="1">The sequence shown here is derived from an EMBL/GenBank/DDBJ whole genome shotgun (WGS) entry which is preliminary data.</text>
</comment>
<organism evidence="1 2">
    <name type="scientific">Lasiodiplodia mahajangana</name>
    <dbReference type="NCBI Taxonomy" id="1108764"/>
    <lineage>
        <taxon>Eukaryota</taxon>
        <taxon>Fungi</taxon>
        <taxon>Dikarya</taxon>
        <taxon>Ascomycota</taxon>
        <taxon>Pezizomycotina</taxon>
        <taxon>Dothideomycetes</taxon>
        <taxon>Dothideomycetes incertae sedis</taxon>
        <taxon>Botryosphaeriales</taxon>
        <taxon>Botryosphaeriaceae</taxon>
        <taxon>Lasiodiplodia</taxon>
    </lineage>
</organism>
<keyword evidence="2" id="KW-1185">Reference proteome</keyword>
<evidence type="ECO:0000313" key="1">
    <source>
        <dbReference type="EMBL" id="KAJ8132039.1"/>
    </source>
</evidence>
<reference evidence="1" key="1">
    <citation type="submission" date="2022-12" db="EMBL/GenBank/DDBJ databases">
        <title>Genome Sequence of Lasiodiplodia mahajangana.</title>
        <authorList>
            <person name="Buettner E."/>
        </authorList>
    </citation>
    <scope>NUCLEOTIDE SEQUENCE</scope>
    <source>
        <strain evidence="1">VT137</strain>
    </source>
</reference>
<dbReference type="EMBL" id="JAPUUL010000189">
    <property type="protein sequence ID" value="KAJ8132039.1"/>
    <property type="molecule type" value="Genomic_DNA"/>
</dbReference>
<evidence type="ECO:0000313" key="2">
    <source>
        <dbReference type="Proteomes" id="UP001153332"/>
    </source>
</evidence>
<dbReference type="Proteomes" id="UP001153332">
    <property type="component" value="Unassembled WGS sequence"/>
</dbReference>
<gene>
    <name evidence="1" type="ORF">O1611_g1588</name>
</gene>
<sequence length="373" mass="42205">MRGRTARGDTRANNHNLEAVEEDVLLQYVLDLDDRGYPPNYASIKDMADYLREARDAFERFHRVKAQYGSHDDDVWNFDETSFMIGIISSTTVVTRADRRGKRKAVQPGNREWATVICAINNTRGLYIPPYIILQGVNHLEPWPRLDKAFQSAYLVVENWRISSVSVRPTRESRFGRIRGGGKISEFVKSHVKFLIAFRASFLEVFTESNIPGGFRGSGLMPFDPQTVISKLHVQLRSLTPIPEALELPQPWVARTPKTSREAIAQSTLIRKRVSEHQGSSPTKIHAAVDQLAKSNQMLAHEVTLLNGEVRTLRKANEAVFKRRRCKKGDDRMRKIRHGKIGLGTVVVVKLVYRANDDVADAAIPVIALERAK</sequence>
<protein>
    <submittedName>
        <fullName evidence="1">Uncharacterized protein</fullName>
    </submittedName>
</protein>
<accession>A0ACC2JXJ3</accession>